<dbReference type="InterPro" id="IPR002912">
    <property type="entry name" value="ACT_dom"/>
</dbReference>
<dbReference type="InterPro" id="IPR007685">
    <property type="entry name" value="RelA_SpoT"/>
</dbReference>
<dbReference type="NCBIfam" id="TIGR00691">
    <property type="entry name" value="spoT_relA"/>
    <property type="match status" value="1"/>
</dbReference>
<feature type="domain" description="HD" evidence="4">
    <location>
        <begin position="45"/>
        <end position="144"/>
    </location>
</feature>
<dbReference type="InterPro" id="IPR012675">
    <property type="entry name" value="Beta-grasp_dom_sf"/>
</dbReference>
<dbReference type="CDD" id="cd05399">
    <property type="entry name" value="NT_Rel-Spo_like"/>
    <property type="match status" value="1"/>
</dbReference>
<dbReference type="InterPro" id="IPR003607">
    <property type="entry name" value="HD/PDEase_dom"/>
</dbReference>
<evidence type="ECO:0000259" key="3">
    <source>
        <dbReference type="PROSITE" id="PS51671"/>
    </source>
</evidence>
<dbReference type="Gene3D" id="3.30.70.260">
    <property type="match status" value="1"/>
</dbReference>
<evidence type="ECO:0000256" key="1">
    <source>
        <dbReference type="ARBA" id="ARBA00007476"/>
    </source>
</evidence>
<dbReference type="FunFam" id="3.10.20.30:FF:000002">
    <property type="entry name" value="GTP pyrophosphokinase (RelA/SpoT)"/>
    <property type="match status" value="1"/>
</dbReference>
<dbReference type="InterPro" id="IPR045865">
    <property type="entry name" value="ACT-like_dom_sf"/>
</dbReference>
<dbReference type="Pfam" id="PF04607">
    <property type="entry name" value="RelA_SpoT"/>
    <property type="match status" value="1"/>
</dbReference>
<dbReference type="SUPFAM" id="SSF81301">
    <property type="entry name" value="Nucleotidyltransferase"/>
    <property type="match status" value="1"/>
</dbReference>
<dbReference type="EMBL" id="LAZR01000642">
    <property type="protein sequence ID" value="KKN61872.1"/>
    <property type="molecule type" value="Genomic_DNA"/>
</dbReference>
<organism evidence="6">
    <name type="scientific">marine sediment metagenome</name>
    <dbReference type="NCBI Taxonomy" id="412755"/>
    <lineage>
        <taxon>unclassified sequences</taxon>
        <taxon>metagenomes</taxon>
        <taxon>ecological metagenomes</taxon>
    </lineage>
</organism>
<feature type="domain" description="TGS" evidence="5">
    <location>
        <begin position="386"/>
        <end position="447"/>
    </location>
</feature>
<dbReference type="SUPFAM" id="SSF55021">
    <property type="entry name" value="ACT-like"/>
    <property type="match status" value="1"/>
</dbReference>
<dbReference type="CDD" id="cd01668">
    <property type="entry name" value="TGS_RSH"/>
    <property type="match status" value="1"/>
</dbReference>
<dbReference type="PROSITE" id="PS51671">
    <property type="entry name" value="ACT"/>
    <property type="match status" value="1"/>
</dbReference>
<dbReference type="PANTHER" id="PTHR21262">
    <property type="entry name" value="GUANOSINE-3',5'-BIS DIPHOSPHATE 3'-PYROPHOSPHOHYDROLASE"/>
    <property type="match status" value="1"/>
</dbReference>
<dbReference type="FunFam" id="1.10.3210.10:FF:000001">
    <property type="entry name" value="GTP pyrophosphokinase RelA"/>
    <property type="match status" value="1"/>
</dbReference>
<dbReference type="Pfam" id="PF13328">
    <property type="entry name" value="HD_4"/>
    <property type="match status" value="1"/>
</dbReference>
<dbReference type="Gene3D" id="1.10.3210.10">
    <property type="entry name" value="Hypothetical protein af1432"/>
    <property type="match status" value="1"/>
</dbReference>
<dbReference type="InterPro" id="IPR004811">
    <property type="entry name" value="RelA/Spo_fam"/>
</dbReference>
<dbReference type="PROSITE" id="PS51831">
    <property type="entry name" value="HD"/>
    <property type="match status" value="1"/>
</dbReference>
<dbReference type="Pfam" id="PF02824">
    <property type="entry name" value="TGS"/>
    <property type="match status" value="1"/>
</dbReference>
<dbReference type="Gene3D" id="3.30.460.10">
    <property type="entry name" value="Beta Polymerase, domain 2"/>
    <property type="match status" value="1"/>
</dbReference>
<dbReference type="FunFam" id="3.30.460.10:FF:000001">
    <property type="entry name" value="GTP pyrophosphokinase RelA"/>
    <property type="match status" value="1"/>
</dbReference>
<dbReference type="InterPro" id="IPR043519">
    <property type="entry name" value="NT_sf"/>
</dbReference>
<evidence type="ECO:0000313" key="6">
    <source>
        <dbReference type="EMBL" id="KKN61872.1"/>
    </source>
</evidence>
<comment type="pathway">
    <text evidence="2">Purine metabolism.</text>
</comment>
<feature type="domain" description="ACT" evidence="3">
    <location>
        <begin position="640"/>
        <end position="712"/>
    </location>
</feature>
<sequence length="712" mass="81454">MIRFDDILEKVSSSYSEKDITLLQKAYVFAAQAHKGQTRRSGEPYLSHSLEVASMLADMKLDKTTLAAGLLHDVLEDTDVTALELQQAFGKDIAHLVEGVTKISRVQESSPETRQAESIRKIILAMIDDLRVIFIKLTDRIHNLKTLKFLPEGKQKKIAMETLEIYAPIANRLGMGRIKAELEELSFRYVDPDDYFKVASLVDPKRKEAEEELKKTKRTIEGLMKGNHIPAKISYRLKRLYSVHNKMIRQNTEFDQVYDFMALRLITNSVKNCYAALGIIHQKWPPLPHRFRDFIAMPKPNLYQSLHTTIIAEKKHTVEIQIRTHDMHNLAENGIAAHWKYKETDTRHIMKEDKRLNWLRDMVDLYKEQRSPREFLKSLKTDLIPEEVYVFTPKGKVVTLPLGASALDFAFKIHSEVGLHCARVRINARIEPLKTILKTGDIVEILTSTEKTPSRDWLNIAFTSKARHNIKHWLNLQDKIKNTALGKKLWEKEIKHYKVPADFLKEENLLKNLSFVANVRLRKMGKFYAYVGFGKIVLGKKFMENPLPAEKIEKKKDTLLKKVVTKVAKKPKPVIQAKGVHLAKCCSPVMGEPIIGYITSGKGITVHSLRCPLVEREVLDYQRMVEVSWEDTPKGLFKGKLLIKAEDSPGVLAKLAFAISQSGGNITKAEVTTSEDKKAQIKFTLIIRDIKHLEAMIKKLLAIKEISSVERM</sequence>
<protein>
    <recommendedName>
        <fullName evidence="7">TGS domain-containing protein</fullName>
    </recommendedName>
</protein>
<gene>
    <name evidence="6" type="ORF">LCGC14_0517580</name>
</gene>
<dbReference type="InterPro" id="IPR004095">
    <property type="entry name" value="TGS"/>
</dbReference>
<dbReference type="PANTHER" id="PTHR21262:SF31">
    <property type="entry name" value="GTP PYROPHOSPHOKINASE"/>
    <property type="match status" value="1"/>
</dbReference>
<evidence type="ECO:0000256" key="2">
    <source>
        <dbReference type="ARBA" id="ARBA00025704"/>
    </source>
</evidence>
<dbReference type="InterPro" id="IPR033655">
    <property type="entry name" value="TGS_RelA/SpoT"/>
</dbReference>
<dbReference type="SMART" id="SM00954">
    <property type="entry name" value="RelA_SpoT"/>
    <property type="match status" value="1"/>
</dbReference>
<evidence type="ECO:0000259" key="5">
    <source>
        <dbReference type="PROSITE" id="PS51880"/>
    </source>
</evidence>
<dbReference type="InterPro" id="IPR006674">
    <property type="entry name" value="HD_domain"/>
</dbReference>
<name>A0A0F9SHX2_9ZZZZ</name>
<dbReference type="GO" id="GO:0005886">
    <property type="term" value="C:plasma membrane"/>
    <property type="evidence" value="ECO:0007669"/>
    <property type="project" value="TreeGrafter"/>
</dbReference>
<reference evidence="6" key="1">
    <citation type="journal article" date="2015" name="Nature">
        <title>Complex archaea that bridge the gap between prokaryotes and eukaryotes.</title>
        <authorList>
            <person name="Spang A."/>
            <person name="Saw J.H."/>
            <person name="Jorgensen S.L."/>
            <person name="Zaremba-Niedzwiedzka K."/>
            <person name="Martijn J."/>
            <person name="Lind A.E."/>
            <person name="van Eijk R."/>
            <person name="Schleper C."/>
            <person name="Guy L."/>
            <person name="Ettema T.J."/>
        </authorList>
    </citation>
    <scope>NUCLEOTIDE SEQUENCE</scope>
</reference>
<dbReference type="SUPFAM" id="SSF81271">
    <property type="entry name" value="TGS-like"/>
    <property type="match status" value="1"/>
</dbReference>
<dbReference type="SUPFAM" id="SSF109604">
    <property type="entry name" value="HD-domain/PDEase-like"/>
    <property type="match status" value="1"/>
</dbReference>
<dbReference type="AlphaFoldDB" id="A0A0F9SHX2"/>
<accession>A0A0F9SHX2</accession>
<dbReference type="Pfam" id="PF13291">
    <property type="entry name" value="ACT_4"/>
    <property type="match status" value="1"/>
</dbReference>
<dbReference type="PROSITE" id="PS51880">
    <property type="entry name" value="TGS"/>
    <property type="match status" value="1"/>
</dbReference>
<proteinExistence type="inferred from homology"/>
<comment type="caution">
    <text evidence="6">The sequence shown here is derived from an EMBL/GenBank/DDBJ whole genome shotgun (WGS) entry which is preliminary data.</text>
</comment>
<dbReference type="CDD" id="cd04876">
    <property type="entry name" value="ACT_RelA-SpoT"/>
    <property type="match status" value="1"/>
</dbReference>
<dbReference type="CDD" id="cd00077">
    <property type="entry name" value="HDc"/>
    <property type="match status" value="1"/>
</dbReference>
<comment type="similarity">
    <text evidence="1">Belongs to the RelA/SpoT family.</text>
</comment>
<dbReference type="GO" id="GO:0015969">
    <property type="term" value="P:guanosine tetraphosphate metabolic process"/>
    <property type="evidence" value="ECO:0007669"/>
    <property type="project" value="InterPro"/>
</dbReference>
<dbReference type="SMART" id="SM00471">
    <property type="entry name" value="HDc"/>
    <property type="match status" value="1"/>
</dbReference>
<evidence type="ECO:0000259" key="4">
    <source>
        <dbReference type="PROSITE" id="PS51831"/>
    </source>
</evidence>
<dbReference type="Gene3D" id="3.10.20.30">
    <property type="match status" value="1"/>
</dbReference>
<evidence type="ECO:0008006" key="7">
    <source>
        <dbReference type="Google" id="ProtNLM"/>
    </source>
</evidence>
<dbReference type="InterPro" id="IPR012676">
    <property type="entry name" value="TGS-like"/>
</dbReference>